<dbReference type="Proteomes" id="UP000824782">
    <property type="component" value="Unassembled WGS sequence"/>
</dbReference>
<accession>A0AAV6YYC3</accession>
<evidence type="ECO:0000313" key="1">
    <source>
        <dbReference type="EMBL" id="KAG8538988.1"/>
    </source>
</evidence>
<proteinExistence type="predicted"/>
<gene>
    <name evidence="1" type="ORF">GDO81_021653</name>
</gene>
<dbReference type="AlphaFoldDB" id="A0AAV6YYC3"/>
<evidence type="ECO:0000313" key="2">
    <source>
        <dbReference type="Proteomes" id="UP000824782"/>
    </source>
</evidence>
<comment type="caution">
    <text evidence="1">The sequence shown here is derived from an EMBL/GenBank/DDBJ whole genome shotgun (WGS) entry which is preliminary data.</text>
</comment>
<name>A0AAV6YYC3_ENGPU</name>
<sequence length="595" mass="68751">MLTSTLENGRPSLFQPCYSNIFIKELPHSIPLPCHITSNLCDNHTCTSDHDHLGCTVFQRTKEDNQLAMSFEDRLFLEIMEQGIVKDESNSWIAPLPFRPKRQCLPNNREQVYKRFASLRRNLQKKPVMKDHFFTFMERVFENSHAEIAPTLKDSEECWYLPIFGVYHPKKPGQIRVVFDSSAKFEGVSLNDVLLPGPDLNNRLLGVLLRFRRDSVAFMADIQQMFHCFLVKEEHRNFLRFFWFKDNNPLEEPIEYRMRVHIFGNSPSPSVAIYGLKHSAREGEKEYGSDVTQFVKKDFYVDDCLKSLPTNESAISLLKRAQEMLANSNLRLHKIASNSKTLMEAFPSHDYSNDLKDLSTDTFPMQRSLGLLWDLKSDTFTFQVSEEEKPFTRRGVLSAINSLYDPLGFAAPVTIQDSKVVLGYIYNESRRFYVYVNNRVLRIRRSTLPKQWHFVPTDQNPADQATRSVAANRLKDTTWFTGPAFLYSSEHGTTDLKTFELVDADKDAEIRPKASTLHTVTSDNYLKSHRFSRFSTWKSLVRAITLLTHIARSFKNTKLANVKECKGWHLCKMFFRPVTELILLLSSEDSCGGID</sequence>
<dbReference type="EMBL" id="WNYA01017159">
    <property type="protein sequence ID" value="KAG8538988.1"/>
    <property type="molecule type" value="Genomic_DNA"/>
</dbReference>
<organism evidence="1 2">
    <name type="scientific">Engystomops pustulosus</name>
    <name type="common">Tungara frog</name>
    <name type="synonym">Physalaemus pustulosus</name>
    <dbReference type="NCBI Taxonomy" id="76066"/>
    <lineage>
        <taxon>Eukaryota</taxon>
        <taxon>Metazoa</taxon>
        <taxon>Chordata</taxon>
        <taxon>Craniata</taxon>
        <taxon>Vertebrata</taxon>
        <taxon>Euteleostomi</taxon>
        <taxon>Amphibia</taxon>
        <taxon>Batrachia</taxon>
        <taxon>Anura</taxon>
        <taxon>Neobatrachia</taxon>
        <taxon>Hyloidea</taxon>
        <taxon>Leptodactylidae</taxon>
        <taxon>Leiuperinae</taxon>
        <taxon>Engystomops</taxon>
    </lineage>
</organism>
<dbReference type="PANTHER" id="PTHR47331:SF6">
    <property type="entry name" value="DOUBLECORTIN DOMAIN-CONTAINING PROTEIN"/>
    <property type="match status" value="1"/>
</dbReference>
<reference evidence="1" key="1">
    <citation type="thesis" date="2020" institute="ProQuest LLC" country="789 East Eisenhower Parkway, Ann Arbor, MI, USA">
        <title>Comparative Genomics and Chromosome Evolution.</title>
        <authorList>
            <person name="Mudd A.B."/>
        </authorList>
    </citation>
    <scope>NUCLEOTIDE SEQUENCE</scope>
    <source>
        <strain evidence="1">237g6f4</strain>
        <tissue evidence="1">Blood</tissue>
    </source>
</reference>
<dbReference type="SUPFAM" id="SSF56672">
    <property type="entry name" value="DNA/RNA polymerases"/>
    <property type="match status" value="1"/>
</dbReference>
<dbReference type="PANTHER" id="PTHR47331">
    <property type="entry name" value="PHD-TYPE DOMAIN-CONTAINING PROTEIN"/>
    <property type="match status" value="1"/>
</dbReference>
<protein>
    <submittedName>
        <fullName evidence="1">Uncharacterized protein</fullName>
    </submittedName>
</protein>
<dbReference type="CDD" id="cd01644">
    <property type="entry name" value="RT_pepA17"/>
    <property type="match status" value="1"/>
</dbReference>
<keyword evidence="2" id="KW-1185">Reference proteome</keyword>
<dbReference type="InterPro" id="IPR043502">
    <property type="entry name" value="DNA/RNA_pol_sf"/>
</dbReference>